<evidence type="ECO:0000313" key="2">
    <source>
        <dbReference type="Proteomes" id="UP000031670"/>
    </source>
</evidence>
<proteinExistence type="predicted"/>
<evidence type="ECO:0000313" key="1">
    <source>
        <dbReference type="EMBL" id="GAM65474.1"/>
    </source>
</evidence>
<dbReference type="Gene3D" id="3.30.1690.10">
    <property type="entry name" value="TcpA-like pilin"/>
    <property type="match status" value="1"/>
</dbReference>
<dbReference type="EMBL" id="BBSA01000020">
    <property type="protein sequence ID" value="GAM65474.1"/>
    <property type="molecule type" value="Genomic_DNA"/>
</dbReference>
<organism evidence="1 2">
    <name type="scientific">Vibrio ishigakensis</name>
    <dbReference type="NCBI Taxonomy" id="1481914"/>
    <lineage>
        <taxon>Bacteria</taxon>
        <taxon>Pseudomonadati</taxon>
        <taxon>Pseudomonadota</taxon>
        <taxon>Gammaproteobacteria</taxon>
        <taxon>Vibrionales</taxon>
        <taxon>Vibrionaceae</taxon>
        <taxon>Vibrio</taxon>
    </lineage>
</organism>
<gene>
    <name evidence="1" type="ORF">JCM19232_4974</name>
</gene>
<dbReference type="AlphaFoldDB" id="A0A0B8PS68"/>
<dbReference type="Proteomes" id="UP000031670">
    <property type="component" value="Unassembled WGS sequence"/>
</dbReference>
<reference evidence="1 2" key="2">
    <citation type="submission" date="2015-01" db="EMBL/GenBank/DDBJ databases">
        <authorList>
            <consortium name="NBRP consortium"/>
            <person name="Sawabe T."/>
            <person name="Meirelles P."/>
            <person name="Feng G."/>
            <person name="Sayaka M."/>
            <person name="Hattori M."/>
            <person name="Ohkuma M."/>
        </authorList>
    </citation>
    <scope>NUCLEOTIDE SEQUENCE [LARGE SCALE GENOMIC DNA]</scope>
    <source>
        <strain evidence="1 2">JCM19232</strain>
    </source>
</reference>
<reference evidence="1 2" key="1">
    <citation type="submission" date="2015-01" db="EMBL/GenBank/DDBJ databases">
        <title>Vibrio sp. C5 JCM 19232 whole genome shotgun sequence.</title>
        <authorList>
            <person name="Sawabe T."/>
            <person name="Meirelles P."/>
            <person name="Feng G."/>
            <person name="Sayaka M."/>
            <person name="Hattori M."/>
            <person name="Ohkuma M."/>
        </authorList>
    </citation>
    <scope>NUCLEOTIDE SEQUENCE [LARGE SCALE GENOMIC DNA]</scope>
    <source>
        <strain evidence="1 2">JCM19232</strain>
    </source>
</reference>
<comment type="caution">
    <text evidence="1">The sequence shown here is derived from an EMBL/GenBank/DDBJ whole genome shotgun (WGS) entry which is preliminary data.</text>
</comment>
<accession>A0A0B8PS68</accession>
<name>A0A0B8PS68_9VIBR</name>
<protein>
    <submittedName>
        <fullName evidence="1">Uncharacterized protein</fullName>
    </submittedName>
</protein>
<sequence length="132" mass="13565">MAIAGITSMASSGSSQFQVNATLTEVTEIRAAVDSWAGANSDVTGVSLTEICQEGYGYSKATWCSSNQFGGTYTVTANTNTSFVDILIGDVDPEVTMALGNKLAPVSADRCSRADGSCATVQVSGTDVTVTM</sequence>